<name>A0ABX8N4C8_9PSED</name>
<accession>A0ABX8N4C8</accession>
<protein>
    <submittedName>
        <fullName evidence="2">Type II secretion system protein M</fullName>
    </submittedName>
</protein>
<proteinExistence type="predicted"/>
<keyword evidence="3" id="KW-1185">Reference proteome</keyword>
<dbReference type="Proteomes" id="UP001046350">
    <property type="component" value="Chromosome"/>
</dbReference>
<dbReference type="InterPro" id="IPR007690">
    <property type="entry name" value="T2SS_GspM"/>
</dbReference>
<reference evidence="2" key="1">
    <citation type="journal article" date="2021" name="Microorganisms">
        <title>The Ever-Expanding Pseudomonas Genus: Description of 43 New Species and Partition of the Pseudomonas putida Group.</title>
        <authorList>
            <person name="Girard L."/>
            <person name="Lood C."/>
            <person name="Hofte M."/>
            <person name="Vandamme P."/>
            <person name="Rokni-Zadeh H."/>
            <person name="van Noort V."/>
            <person name="Lavigne R."/>
            <person name="De Mot R."/>
        </authorList>
    </citation>
    <scope>NUCLEOTIDE SEQUENCE</scope>
    <source>
        <strain evidence="2">COW40</strain>
    </source>
</reference>
<evidence type="ECO:0000313" key="3">
    <source>
        <dbReference type="Proteomes" id="UP001046350"/>
    </source>
</evidence>
<dbReference type="Pfam" id="PF04612">
    <property type="entry name" value="T2SSM"/>
    <property type="match status" value="1"/>
</dbReference>
<sequence length="154" mass="16768">MMAKLVSSLSAQWQGLGAPRRVCLQLSGWLLLAVLTWLWLWQPGQQRMRLAEQALSRELALGRQLLQVTGVPSLGAGQVLTPARLSEGATAAGLQIIDLHTREGRIEASLQGAPDALLQWLHGLEQGGARFTSLQLQARDRQLHVRLGLSLDPG</sequence>
<keyword evidence="1" id="KW-0812">Transmembrane</keyword>
<organism evidence="2 3">
    <name type="scientific">Pseudomonas fakonensis</name>
    <dbReference type="NCBI Taxonomy" id="2842355"/>
    <lineage>
        <taxon>Bacteria</taxon>
        <taxon>Pseudomonadati</taxon>
        <taxon>Pseudomonadota</taxon>
        <taxon>Gammaproteobacteria</taxon>
        <taxon>Pseudomonadales</taxon>
        <taxon>Pseudomonadaceae</taxon>
        <taxon>Pseudomonas</taxon>
    </lineage>
</organism>
<evidence type="ECO:0000313" key="2">
    <source>
        <dbReference type="EMBL" id="QXH51202.1"/>
    </source>
</evidence>
<keyword evidence="1" id="KW-1133">Transmembrane helix</keyword>
<evidence type="ECO:0000256" key="1">
    <source>
        <dbReference type="SAM" id="Phobius"/>
    </source>
</evidence>
<keyword evidence="1" id="KW-0472">Membrane</keyword>
<dbReference type="RefSeq" id="WP_217840742.1">
    <property type="nucleotide sequence ID" value="NZ_CP077076.1"/>
</dbReference>
<feature type="transmembrane region" description="Helical" evidence="1">
    <location>
        <begin position="21"/>
        <end position="41"/>
    </location>
</feature>
<dbReference type="EMBL" id="CP077076">
    <property type="protein sequence ID" value="QXH51202.1"/>
    <property type="molecule type" value="Genomic_DNA"/>
</dbReference>
<gene>
    <name evidence="2" type="ORF">KSS94_25240</name>
</gene>